<protein>
    <submittedName>
        <fullName evidence="9">Putative nucleotidyltransferase</fullName>
    </submittedName>
</protein>
<keyword evidence="4" id="KW-0479">Metal-binding</keyword>
<organism evidence="9 10">
    <name type="scientific">Desulfosporosinus acidiphilus (strain DSM 22704 / JCM 16185 / SJ4)</name>
    <dbReference type="NCBI Taxonomy" id="646529"/>
    <lineage>
        <taxon>Bacteria</taxon>
        <taxon>Bacillati</taxon>
        <taxon>Bacillota</taxon>
        <taxon>Clostridia</taxon>
        <taxon>Eubacteriales</taxon>
        <taxon>Desulfitobacteriaceae</taxon>
        <taxon>Desulfosporosinus</taxon>
    </lineage>
</organism>
<keyword evidence="7" id="KW-0460">Magnesium</keyword>
<dbReference type="Gene3D" id="3.30.460.10">
    <property type="entry name" value="Beta Polymerase, domain 2"/>
    <property type="match status" value="1"/>
</dbReference>
<dbReference type="PANTHER" id="PTHR33571">
    <property type="entry name" value="SSL8005 PROTEIN"/>
    <property type="match status" value="1"/>
</dbReference>
<evidence type="ECO:0000256" key="2">
    <source>
        <dbReference type="ARBA" id="ARBA00022679"/>
    </source>
</evidence>
<evidence type="ECO:0000256" key="3">
    <source>
        <dbReference type="ARBA" id="ARBA00022695"/>
    </source>
</evidence>
<dbReference type="Pfam" id="PF18765">
    <property type="entry name" value="Polbeta"/>
    <property type="match status" value="1"/>
</dbReference>
<dbReference type="RefSeq" id="WP_014826430.1">
    <property type="nucleotide sequence ID" value="NC_018068.1"/>
</dbReference>
<dbReference type="HOGENOM" id="CLU_130257_7_1_9"/>
<keyword evidence="5" id="KW-0547">Nucleotide-binding</keyword>
<evidence type="ECO:0000256" key="7">
    <source>
        <dbReference type="ARBA" id="ARBA00022842"/>
    </source>
</evidence>
<keyword evidence="3" id="KW-0548">Nucleotidyltransferase</keyword>
<gene>
    <name evidence="9" type="ordered locus">Desaci_1400</name>
</gene>
<comment type="cofactor">
    <cofactor evidence="1">
        <name>Mg(2+)</name>
        <dbReference type="ChEBI" id="CHEBI:18420"/>
    </cofactor>
</comment>
<proteinExistence type="predicted"/>
<evidence type="ECO:0000256" key="4">
    <source>
        <dbReference type="ARBA" id="ARBA00022723"/>
    </source>
</evidence>
<keyword evidence="2 9" id="KW-0808">Transferase</keyword>
<keyword evidence="10" id="KW-1185">Reference proteome</keyword>
<evidence type="ECO:0000259" key="8">
    <source>
        <dbReference type="Pfam" id="PF18765"/>
    </source>
</evidence>
<evidence type="ECO:0000313" key="10">
    <source>
        <dbReference type="Proteomes" id="UP000002892"/>
    </source>
</evidence>
<dbReference type="eggNOG" id="COG1669">
    <property type="taxonomic scope" value="Bacteria"/>
</dbReference>
<evidence type="ECO:0000256" key="5">
    <source>
        <dbReference type="ARBA" id="ARBA00022741"/>
    </source>
</evidence>
<dbReference type="KEGG" id="dai:Desaci_1400"/>
<reference evidence="9 10" key="1">
    <citation type="journal article" date="2012" name="J. Bacteriol.">
        <title>Complete genome sequences of Desulfosporosinus orientis DSM765T, Desulfosporosinus youngiae DSM17734T, Desulfosporosinus meridiei DSM13257T, and Desulfosporosinus acidiphilus DSM22704T.</title>
        <authorList>
            <person name="Pester M."/>
            <person name="Brambilla E."/>
            <person name="Alazard D."/>
            <person name="Rattei T."/>
            <person name="Weinmaier T."/>
            <person name="Han J."/>
            <person name="Lucas S."/>
            <person name="Lapidus A."/>
            <person name="Cheng J.F."/>
            <person name="Goodwin L."/>
            <person name="Pitluck S."/>
            <person name="Peters L."/>
            <person name="Ovchinnikova G."/>
            <person name="Teshima H."/>
            <person name="Detter J.C."/>
            <person name="Han C.S."/>
            <person name="Tapia R."/>
            <person name="Land M.L."/>
            <person name="Hauser L."/>
            <person name="Kyrpides N.C."/>
            <person name="Ivanova N.N."/>
            <person name="Pagani I."/>
            <person name="Huntmann M."/>
            <person name="Wei C.L."/>
            <person name="Davenport K.W."/>
            <person name="Daligault H."/>
            <person name="Chain P.S."/>
            <person name="Chen A."/>
            <person name="Mavromatis K."/>
            <person name="Markowitz V."/>
            <person name="Szeto E."/>
            <person name="Mikhailova N."/>
            <person name="Pati A."/>
            <person name="Wagner M."/>
            <person name="Woyke T."/>
            <person name="Ollivier B."/>
            <person name="Klenk H.P."/>
            <person name="Spring S."/>
            <person name="Loy A."/>
        </authorList>
    </citation>
    <scope>NUCLEOTIDE SEQUENCE [LARGE SCALE GENOMIC DNA]</scope>
    <source>
        <strain evidence="10">DSM 22704 / JCM 16185 / SJ4</strain>
    </source>
</reference>
<evidence type="ECO:0000256" key="6">
    <source>
        <dbReference type="ARBA" id="ARBA00022840"/>
    </source>
</evidence>
<dbReference type="SUPFAM" id="SSF81301">
    <property type="entry name" value="Nucleotidyltransferase"/>
    <property type="match status" value="1"/>
</dbReference>
<dbReference type="InterPro" id="IPR052038">
    <property type="entry name" value="Type-VII_TA_antitoxin"/>
</dbReference>
<accession>I4D3P9</accession>
<feature type="domain" description="Polymerase beta nucleotidyltransferase" evidence="8">
    <location>
        <begin position="56"/>
        <end position="145"/>
    </location>
</feature>
<dbReference type="GO" id="GO:0016779">
    <property type="term" value="F:nucleotidyltransferase activity"/>
    <property type="evidence" value="ECO:0007669"/>
    <property type="project" value="UniProtKB-KW"/>
</dbReference>
<dbReference type="EMBL" id="CP003639">
    <property type="protein sequence ID" value="AFM40423.1"/>
    <property type="molecule type" value="Genomic_DNA"/>
</dbReference>
<sequence>MKGGIRITSIETKLLHRLEHLDEGQKNELLEFADGLIKSKGLPPVQDVLSLEDIKNTIVPYCTEYPIRKIGIFGSYARGEADEESDIDLVIEFDGEIGLLAFSGLKARLETSLKRKVDLAEPVTMFERIRTNMEKEVIVIYEKNNNDTCS</sequence>
<evidence type="ECO:0000313" key="9">
    <source>
        <dbReference type="EMBL" id="AFM40423.1"/>
    </source>
</evidence>
<dbReference type="Proteomes" id="UP000002892">
    <property type="component" value="Chromosome"/>
</dbReference>
<evidence type="ECO:0000256" key="1">
    <source>
        <dbReference type="ARBA" id="ARBA00001946"/>
    </source>
</evidence>
<name>I4D3P9_DESAJ</name>
<dbReference type="GO" id="GO:0005524">
    <property type="term" value="F:ATP binding"/>
    <property type="evidence" value="ECO:0007669"/>
    <property type="project" value="UniProtKB-KW"/>
</dbReference>
<dbReference type="PANTHER" id="PTHR33571:SF14">
    <property type="entry name" value="PROTEIN ADENYLYLTRANSFERASE MJ0435-RELATED"/>
    <property type="match status" value="1"/>
</dbReference>
<dbReference type="InterPro" id="IPR043519">
    <property type="entry name" value="NT_sf"/>
</dbReference>
<dbReference type="InterPro" id="IPR041633">
    <property type="entry name" value="Polbeta"/>
</dbReference>
<dbReference type="AlphaFoldDB" id="I4D3P9"/>
<dbReference type="CDD" id="cd05403">
    <property type="entry name" value="NT_KNTase_like"/>
    <property type="match status" value="1"/>
</dbReference>
<keyword evidence="6" id="KW-0067">ATP-binding</keyword>
<dbReference type="GO" id="GO:0046872">
    <property type="term" value="F:metal ion binding"/>
    <property type="evidence" value="ECO:0007669"/>
    <property type="project" value="UniProtKB-KW"/>
</dbReference>